<dbReference type="PANTHER" id="PTHR30023">
    <property type="entry name" value="D-ALANYL-D-ALANINE CARBOXYPEPTIDASE"/>
    <property type="match status" value="1"/>
</dbReference>
<dbReference type="PANTHER" id="PTHR30023:SF0">
    <property type="entry name" value="PENICILLIN-SENSITIVE CARBOXYPEPTIDASE A"/>
    <property type="match status" value="1"/>
</dbReference>
<dbReference type="GO" id="GO:0000270">
    <property type="term" value="P:peptidoglycan metabolic process"/>
    <property type="evidence" value="ECO:0007669"/>
    <property type="project" value="TreeGrafter"/>
</dbReference>
<name>A0A7G9GXW0_9FUSO</name>
<dbReference type="GO" id="GO:0009002">
    <property type="term" value="F:serine-type D-Ala-D-Ala carboxypeptidase activity"/>
    <property type="evidence" value="ECO:0007669"/>
    <property type="project" value="UniProtKB-EC"/>
</dbReference>
<keyword evidence="3" id="KW-0121">Carboxypeptidase</keyword>
<evidence type="ECO:0000256" key="1">
    <source>
        <dbReference type="ARBA" id="ARBA00006096"/>
    </source>
</evidence>
<dbReference type="KEGG" id="fho:H9Q81_02030"/>
<dbReference type="AlphaFoldDB" id="A0A7G9GXW0"/>
<dbReference type="Proteomes" id="UP000515913">
    <property type="component" value="Chromosome"/>
</dbReference>
<reference evidence="3 4" key="1">
    <citation type="submission" date="2020-08" db="EMBL/GenBank/DDBJ databases">
        <authorList>
            <person name="Liu C."/>
            <person name="Sun Q."/>
        </authorList>
    </citation>
    <scope>NUCLEOTIDE SEQUENCE [LARGE SCALE GENOMIC DNA]</scope>
    <source>
        <strain evidence="3 4">NSJ-57</strain>
    </source>
</reference>
<organism evidence="3 4">
    <name type="scientific">Fusobacterium hominis</name>
    <dbReference type="NCBI Taxonomy" id="2764326"/>
    <lineage>
        <taxon>Bacteria</taxon>
        <taxon>Fusobacteriati</taxon>
        <taxon>Fusobacteriota</taxon>
        <taxon>Fusobacteriia</taxon>
        <taxon>Fusobacteriales</taxon>
        <taxon>Fusobacteriaceae</taxon>
        <taxon>Fusobacterium</taxon>
    </lineage>
</organism>
<dbReference type="PROSITE" id="PS51257">
    <property type="entry name" value="PROKAR_LIPOPROTEIN"/>
    <property type="match status" value="1"/>
</dbReference>
<dbReference type="GO" id="GO:0006508">
    <property type="term" value="P:proteolysis"/>
    <property type="evidence" value="ECO:0007669"/>
    <property type="project" value="InterPro"/>
</dbReference>
<evidence type="ECO:0000313" key="3">
    <source>
        <dbReference type="EMBL" id="QNM15642.1"/>
    </source>
</evidence>
<evidence type="ECO:0000256" key="2">
    <source>
        <dbReference type="ARBA" id="ARBA00022801"/>
    </source>
</evidence>
<dbReference type="InterPro" id="IPR000667">
    <property type="entry name" value="Peptidase_S13"/>
</dbReference>
<dbReference type="PRINTS" id="PR00922">
    <property type="entry name" value="DADACBPTASE3"/>
</dbReference>
<comment type="similarity">
    <text evidence="1">Belongs to the peptidase S13 family.</text>
</comment>
<dbReference type="Gene3D" id="3.50.80.20">
    <property type="entry name" value="D-Ala-D-Ala carboxypeptidase C, peptidase S13"/>
    <property type="match status" value="1"/>
</dbReference>
<sequence length="509" mass="56513">MYKKIKVLVLVSFLAVSCSKIPIISGQEFVPIDTQHESFELEKPQFTQEPKAEEIEIETVENIEEEEIKEDNQKCDVVVGNLLKNSNMSYYAVDLDTGKVLVDHRGENVATPASVMKIVSSAAAFEILGKDTTLKTKLLYDGTIDKNGVLKGNIYIQGAGDPTLGSEFFKGDREAFIKQWIASIKKAGIKTIKGNVIVIDDLFGYNGVSSKWLLEDLASGYGQGAYGVSIFDNLSTLYITSDANKGKVTKSIPELKNVSFVNSMKISPKGRTDVSVRGLPFNNTRELIGEIPANRKNIIVKSDIPDPGLFLGEYFKNKVSADGIKITGNVKTSRTTKVRPKNPKELAVTESKTISEIINVILVKSNNHYAEHMFNLLQVNGINLNKFWKEKGIDTSSLGVYDGSGLSRADYISSKVLTEILIYMYKNQPEYIKLLPRAGYEGTVVNFLTVQNFDGEARLKSGSMSGVQSYAGYLDKDGKNIAFAMIINQWNGTRRQVKKEMERLLKQLF</sequence>
<dbReference type="Pfam" id="PF02113">
    <property type="entry name" value="Peptidase_S13"/>
    <property type="match status" value="1"/>
</dbReference>
<keyword evidence="4" id="KW-1185">Reference proteome</keyword>
<dbReference type="EC" id="3.4.16.4" evidence="3"/>
<dbReference type="EMBL" id="CP060637">
    <property type="protein sequence ID" value="QNM15642.1"/>
    <property type="molecule type" value="Genomic_DNA"/>
</dbReference>
<evidence type="ECO:0000313" key="4">
    <source>
        <dbReference type="Proteomes" id="UP000515913"/>
    </source>
</evidence>
<gene>
    <name evidence="3" type="primary">dacB</name>
    <name evidence="3" type="ORF">H9Q81_02030</name>
</gene>
<protein>
    <submittedName>
        <fullName evidence="3">D-alanyl-D-alanine carboxypeptidase/D-alanyl-D-alanine-endopeptidase</fullName>
        <ecNumber evidence="3">3.4.16.4</ecNumber>
    </submittedName>
</protein>
<accession>A0A7G9GXW0</accession>
<keyword evidence="3" id="KW-0645">Protease</keyword>
<dbReference type="InterPro" id="IPR012338">
    <property type="entry name" value="Beta-lactam/transpept-like"/>
</dbReference>
<dbReference type="SUPFAM" id="SSF56601">
    <property type="entry name" value="beta-lactamase/transpeptidase-like"/>
    <property type="match status" value="1"/>
</dbReference>
<keyword evidence="2 3" id="KW-0378">Hydrolase</keyword>
<dbReference type="NCBIfam" id="TIGR00666">
    <property type="entry name" value="PBP4"/>
    <property type="match status" value="1"/>
</dbReference>
<dbReference type="RefSeq" id="WP_159458990.1">
    <property type="nucleotide sequence ID" value="NZ_CP060637.1"/>
</dbReference>
<dbReference type="Gene3D" id="3.40.710.10">
    <property type="entry name" value="DD-peptidase/beta-lactamase superfamily"/>
    <property type="match status" value="1"/>
</dbReference>
<proteinExistence type="inferred from homology"/>